<keyword evidence="6 9" id="KW-0808">Transferase</keyword>
<sequence length="385" mass="40967">MLCGPCPIPAGGKRSMSSPRPNPGIEAIHPYVGGESKLPGVEQVIKLSSNEGAFGPPPAAQQAYLKAVSCLHRYPDGGSHALREAIGRYFGLDPARIVCGVGSDEMIAHLCMAYSNPDSELIMSVHGFSVYEMYGHYAGATVVKVPEQALTTDVDALLSAVTPRTKVVCIANPNNPTGTMLPTSEITRLRASLPPDVLLVLDAAYAEYVDDPDYDPGVGLVDEGDNTVMTRTFSKIFGLGGLRLGWAYAPPAIVDVLNRVRGPFTVNTAVQAAAIGALEEPGWIERSRAHNSAARAKLAKALFDIGIPTLPSVTNFLLADFGSEARASAADRWLRTRGLIVRRVASYGLPAYLRITIGTNEECDLVAEALRDFMVQAQADSDAAS</sequence>
<protein>
    <recommendedName>
        <fullName evidence="9">Histidinol-phosphate aminotransferase</fullName>
        <ecNumber evidence="9">2.6.1.9</ecNumber>
    </recommendedName>
    <alternativeName>
        <fullName evidence="9">Imidazole acetol-phosphate transaminase</fullName>
    </alternativeName>
</protein>
<comment type="pathway">
    <text evidence="2 9">Amino-acid biosynthesis; L-histidine biosynthesis; L-histidine from 5-phospho-alpha-D-ribose 1-diphosphate: step 7/9.</text>
</comment>
<dbReference type="GO" id="GO:0030170">
    <property type="term" value="F:pyridoxal phosphate binding"/>
    <property type="evidence" value="ECO:0007669"/>
    <property type="project" value="InterPro"/>
</dbReference>
<dbReference type="NCBIfam" id="TIGR01141">
    <property type="entry name" value="hisC"/>
    <property type="match status" value="1"/>
</dbReference>
<feature type="region of interest" description="Disordered" evidence="10">
    <location>
        <begin position="1"/>
        <end position="25"/>
    </location>
</feature>
<keyword evidence="9" id="KW-0368">Histidine biosynthesis</keyword>
<dbReference type="PANTHER" id="PTHR43643:SF3">
    <property type="entry name" value="HISTIDINOL-PHOSPHATE AMINOTRANSFERASE"/>
    <property type="match status" value="1"/>
</dbReference>
<evidence type="ECO:0000256" key="4">
    <source>
        <dbReference type="ARBA" id="ARBA00011738"/>
    </source>
</evidence>
<evidence type="ECO:0000259" key="11">
    <source>
        <dbReference type="Pfam" id="PF00155"/>
    </source>
</evidence>
<feature type="modified residue" description="N6-(pyridoxal phosphate)lysine" evidence="9">
    <location>
        <position position="235"/>
    </location>
</feature>
<dbReference type="Pfam" id="PF00155">
    <property type="entry name" value="Aminotran_1_2"/>
    <property type="match status" value="1"/>
</dbReference>
<accession>A0AAC9KCB1</accession>
<keyword evidence="5 9" id="KW-0032">Aminotransferase</keyword>
<evidence type="ECO:0000256" key="8">
    <source>
        <dbReference type="ARBA" id="ARBA00047481"/>
    </source>
</evidence>
<dbReference type="InterPro" id="IPR015422">
    <property type="entry name" value="PyrdxlP-dep_Trfase_small"/>
</dbReference>
<proteinExistence type="inferred from homology"/>
<comment type="catalytic activity">
    <reaction evidence="8 9">
        <text>L-histidinol phosphate + 2-oxoglutarate = 3-(imidazol-4-yl)-2-oxopropyl phosphate + L-glutamate</text>
        <dbReference type="Rhea" id="RHEA:23744"/>
        <dbReference type="ChEBI" id="CHEBI:16810"/>
        <dbReference type="ChEBI" id="CHEBI:29985"/>
        <dbReference type="ChEBI" id="CHEBI:57766"/>
        <dbReference type="ChEBI" id="CHEBI:57980"/>
        <dbReference type="EC" id="2.6.1.9"/>
    </reaction>
</comment>
<evidence type="ECO:0000313" key="12">
    <source>
        <dbReference type="EMBL" id="APH53363.1"/>
    </source>
</evidence>
<evidence type="ECO:0000256" key="3">
    <source>
        <dbReference type="ARBA" id="ARBA00007970"/>
    </source>
</evidence>
<evidence type="ECO:0000256" key="1">
    <source>
        <dbReference type="ARBA" id="ARBA00001933"/>
    </source>
</evidence>
<dbReference type="Proteomes" id="UP000182373">
    <property type="component" value="Chromosome"/>
</dbReference>
<gene>
    <name evidence="9" type="primary">hisC</name>
    <name evidence="12" type="ORF">GbCGDNIH9_0140</name>
</gene>
<dbReference type="InterPro" id="IPR005861">
    <property type="entry name" value="HisP_aminotrans"/>
</dbReference>
<comment type="cofactor">
    <cofactor evidence="1 9">
        <name>pyridoxal 5'-phosphate</name>
        <dbReference type="ChEBI" id="CHEBI:597326"/>
    </cofactor>
</comment>
<dbReference type="EMBL" id="CP018191">
    <property type="protein sequence ID" value="APH53363.1"/>
    <property type="molecule type" value="Genomic_DNA"/>
</dbReference>
<dbReference type="SUPFAM" id="SSF53383">
    <property type="entry name" value="PLP-dependent transferases"/>
    <property type="match status" value="1"/>
</dbReference>
<dbReference type="GO" id="GO:0004400">
    <property type="term" value="F:histidinol-phosphate transaminase activity"/>
    <property type="evidence" value="ECO:0007669"/>
    <property type="project" value="UniProtKB-UniRule"/>
</dbReference>
<evidence type="ECO:0000256" key="6">
    <source>
        <dbReference type="ARBA" id="ARBA00022679"/>
    </source>
</evidence>
<feature type="domain" description="Aminotransferase class I/classII large" evidence="11">
    <location>
        <begin position="43"/>
        <end position="370"/>
    </location>
</feature>
<keyword evidence="7 9" id="KW-0663">Pyridoxal phosphate</keyword>
<dbReference type="EC" id="2.6.1.9" evidence="9"/>
<organism evidence="12 13">
    <name type="scientific">Granulibacter bethesdensis</name>
    <dbReference type="NCBI Taxonomy" id="364410"/>
    <lineage>
        <taxon>Bacteria</taxon>
        <taxon>Pseudomonadati</taxon>
        <taxon>Pseudomonadota</taxon>
        <taxon>Alphaproteobacteria</taxon>
        <taxon>Acetobacterales</taxon>
        <taxon>Acetobacteraceae</taxon>
        <taxon>Granulibacter</taxon>
    </lineage>
</organism>
<keyword evidence="9" id="KW-0028">Amino-acid biosynthesis</keyword>
<dbReference type="InterPro" id="IPR004839">
    <property type="entry name" value="Aminotransferase_I/II_large"/>
</dbReference>
<evidence type="ECO:0000256" key="5">
    <source>
        <dbReference type="ARBA" id="ARBA00022576"/>
    </source>
</evidence>
<dbReference type="GO" id="GO:0000105">
    <property type="term" value="P:L-histidine biosynthetic process"/>
    <property type="evidence" value="ECO:0007669"/>
    <property type="project" value="UniProtKB-UniRule"/>
</dbReference>
<dbReference type="HAMAP" id="MF_01023">
    <property type="entry name" value="HisC_aminotrans_2"/>
    <property type="match status" value="1"/>
</dbReference>
<dbReference type="CDD" id="cd00609">
    <property type="entry name" value="AAT_like"/>
    <property type="match status" value="1"/>
</dbReference>
<name>A0AAC9KCB1_9PROT</name>
<dbReference type="InterPro" id="IPR050106">
    <property type="entry name" value="HistidinolP_aminotransfase"/>
</dbReference>
<evidence type="ECO:0000256" key="9">
    <source>
        <dbReference type="HAMAP-Rule" id="MF_01023"/>
    </source>
</evidence>
<evidence type="ECO:0000313" key="13">
    <source>
        <dbReference type="Proteomes" id="UP000182373"/>
    </source>
</evidence>
<evidence type="ECO:0000256" key="7">
    <source>
        <dbReference type="ARBA" id="ARBA00022898"/>
    </source>
</evidence>
<dbReference type="Gene3D" id="3.90.1150.10">
    <property type="entry name" value="Aspartate Aminotransferase, domain 1"/>
    <property type="match status" value="1"/>
</dbReference>
<dbReference type="PANTHER" id="PTHR43643">
    <property type="entry name" value="HISTIDINOL-PHOSPHATE AMINOTRANSFERASE 2"/>
    <property type="match status" value="1"/>
</dbReference>
<reference evidence="13" key="1">
    <citation type="submission" date="2016-11" db="EMBL/GenBank/DDBJ databases">
        <title>Comparative genomic and phenotypic analysis of Granulibacter bethesdensis clinical isolates from patients with chronic granulomatous disease.</title>
        <authorList>
            <person name="Zarember K.A."/>
            <person name="Porcella S.F."/>
            <person name="Chu J."/>
            <person name="Ding L."/>
            <person name="Dahlstrom E."/>
            <person name="Barbian K."/>
            <person name="Martens C."/>
            <person name="Sykora L."/>
            <person name="Kramer S."/>
            <person name="Pettinato A.M."/>
            <person name="Hong H."/>
            <person name="Wald G."/>
            <person name="Berg L.J."/>
            <person name="Rogge L.S."/>
            <person name="Greenberg D.E."/>
            <person name="Falcone E.L."/>
            <person name="Neves J.F."/>
            <person name="Simoes M.J."/>
            <person name="Casal M."/>
            <person name="Rodriguez-Lopez F.C."/>
            <person name="Zelazny A."/>
            <person name="Gallin J.I."/>
            <person name="Holland S.M."/>
        </authorList>
    </citation>
    <scope>NUCLEOTIDE SEQUENCE [LARGE SCALE GENOMIC DNA]</scope>
    <source>
        <strain evidence="13">NIH9.1</strain>
    </source>
</reference>
<dbReference type="InterPro" id="IPR015424">
    <property type="entry name" value="PyrdxlP-dep_Trfase"/>
</dbReference>
<dbReference type="InterPro" id="IPR015421">
    <property type="entry name" value="PyrdxlP-dep_Trfase_major"/>
</dbReference>
<comment type="subunit">
    <text evidence="4 9">Homodimer.</text>
</comment>
<evidence type="ECO:0000256" key="2">
    <source>
        <dbReference type="ARBA" id="ARBA00005011"/>
    </source>
</evidence>
<dbReference type="Gene3D" id="3.40.640.10">
    <property type="entry name" value="Type I PLP-dependent aspartate aminotransferase-like (Major domain)"/>
    <property type="match status" value="1"/>
</dbReference>
<dbReference type="AlphaFoldDB" id="A0AAC9KCB1"/>
<evidence type="ECO:0000256" key="10">
    <source>
        <dbReference type="SAM" id="MobiDB-lite"/>
    </source>
</evidence>
<comment type="similarity">
    <text evidence="3 9">Belongs to the class-II pyridoxal-phosphate-dependent aminotransferase family. Histidinol-phosphate aminotransferase subfamily.</text>
</comment>